<dbReference type="PRINTS" id="PR00080">
    <property type="entry name" value="SDRFAMILY"/>
</dbReference>
<dbReference type="EC" id="1.1.1.-" evidence="3"/>
<accession>A0ABV7YKN1</accession>
<evidence type="ECO:0000313" key="3">
    <source>
        <dbReference type="EMBL" id="MFC3765364.1"/>
    </source>
</evidence>
<evidence type="ECO:0000256" key="1">
    <source>
        <dbReference type="ARBA" id="ARBA00006484"/>
    </source>
</evidence>
<evidence type="ECO:0000256" key="2">
    <source>
        <dbReference type="ARBA" id="ARBA00023002"/>
    </source>
</evidence>
<dbReference type="PROSITE" id="PS00061">
    <property type="entry name" value="ADH_SHORT"/>
    <property type="match status" value="1"/>
</dbReference>
<sequence>MTVHDLFDLTGRNALVSGAGRGLGAAMSLALAAHGANVAVIDAADESTSKTVQGVRELGRDALYIEGDVTDLAACREAVDAVASGWGSLDILVNNAGIALNGPAETIAMSDVRRVFDIDLFAMLQLSQVAYDALVASGRGRVLNIASIAGLNVLHPQKHIGYNAAKAAVVMLTKTLAVEWAGTGIRVNAIAPGYMMSPAVELLKHEKPADFEAWMSMVPMGRPGEPDELGGTAVFLASDASSYVTGSVLVVDGGYTCT</sequence>
<name>A0ABV7YKN1_9ACTN</name>
<protein>
    <submittedName>
        <fullName evidence="3">SDR family NAD(P)-dependent oxidoreductase</fullName>
        <ecNumber evidence="3">1.1.1.-</ecNumber>
    </submittedName>
</protein>
<dbReference type="EMBL" id="JBHRZH010000037">
    <property type="protein sequence ID" value="MFC3765364.1"/>
    <property type="molecule type" value="Genomic_DNA"/>
</dbReference>
<dbReference type="PANTHER" id="PTHR42760">
    <property type="entry name" value="SHORT-CHAIN DEHYDROGENASES/REDUCTASES FAMILY MEMBER"/>
    <property type="match status" value="1"/>
</dbReference>
<comment type="caution">
    <text evidence="3">The sequence shown here is derived from an EMBL/GenBank/DDBJ whole genome shotgun (WGS) entry which is preliminary data.</text>
</comment>
<dbReference type="PRINTS" id="PR00081">
    <property type="entry name" value="GDHRDH"/>
</dbReference>
<evidence type="ECO:0000313" key="4">
    <source>
        <dbReference type="Proteomes" id="UP001595699"/>
    </source>
</evidence>
<dbReference type="GO" id="GO:0016491">
    <property type="term" value="F:oxidoreductase activity"/>
    <property type="evidence" value="ECO:0007669"/>
    <property type="project" value="UniProtKB-KW"/>
</dbReference>
<dbReference type="InterPro" id="IPR002347">
    <property type="entry name" value="SDR_fam"/>
</dbReference>
<dbReference type="PANTHER" id="PTHR42760:SF115">
    <property type="entry name" value="3-OXOACYL-[ACYL-CARRIER-PROTEIN] REDUCTASE FABG"/>
    <property type="match status" value="1"/>
</dbReference>
<dbReference type="InterPro" id="IPR036291">
    <property type="entry name" value="NAD(P)-bd_dom_sf"/>
</dbReference>
<comment type="similarity">
    <text evidence="1">Belongs to the short-chain dehydrogenases/reductases (SDR) family.</text>
</comment>
<gene>
    <name evidence="3" type="ORF">ACFOUW_31330</name>
</gene>
<reference evidence="4" key="1">
    <citation type="journal article" date="2019" name="Int. J. Syst. Evol. Microbiol.">
        <title>The Global Catalogue of Microorganisms (GCM) 10K type strain sequencing project: providing services to taxonomists for standard genome sequencing and annotation.</title>
        <authorList>
            <consortium name="The Broad Institute Genomics Platform"/>
            <consortium name="The Broad Institute Genome Sequencing Center for Infectious Disease"/>
            <person name="Wu L."/>
            <person name="Ma J."/>
        </authorList>
    </citation>
    <scope>NUCLEOTIDE SEQUENCE [LARGE SCALE GENOMIC DNA]</scope>
    <source>
        <strain evidence="4">CGMCC 4.7241</strain>
    </source>
</reference>
<keyword evidence="4" id="KW-1185">Reference proteome</keyword>
<dbReference type="Gene3D" id="3.40.50.720">
    <property type="entry name" value="NAD(P)-binding Rossmann-like Domain"/>
    <property type="match status" value="1"/>
</dbReference>
<dbReference type="NCBIfam" id="NF005559">
    <property type="entry name" value="PRK07231.1"/>
    <property type="match status" value="1"/>
</dbReference>
<proteinExistence type="inferred from homology"/>
<dbReference type="InterPro" id="IPR020904">
    <property type="entry name" value="Sc_DH/Rdtase_CS"/>
</dbReference>
<dbReference type="Proteomes" id="UP001595699">
    <property type="component" value="Unassembled WGS sequence"/>
</dbReference>
<organism evidence="3 4">
    <name type="scientific">Tenggerimyces flavus</name>
    <dbReference type="NCBI Taxonomy" id="1708749"/>
    <lineage>
        <taxon>Bacteria</taxon>
        <taxon>Bacillati</taxon>
        <taxon>Actinomycetota</taxon>
        <taxon>Actinomycetes</taxon>
        <taxon>Propionibacteriales</taxon>
        <taxon>Nocardioidaceae</taxon>
        <taxon>Tenggerimyces</taxon>
    </lineage>
</organism>
<dbReference type="SUPFAM" id="SSF51735">
    <property type="entry name" value="NAD(P)-binding Rossmann-fold domains"/>
    <property type="match status" value="1"/>
</dbReference>
<dbReference type="Pfam" id="PF13561">
    <property type="entry name" value="adh_short_C2"/>
    <property type="match status" value="1"/>
</dbReference>
<dbReference type="RefSeq" id="WP_205121251.1">
    <property type="nucleotide sequence ID" value="NZ_JAFBCM010000001.1"/>
</dbReference>
<keyword evidence="2 3" id="KW-0560">Oxidoreductase</keyword>